<dbReference type="InterPro" id="IPR033641">
    <property type="entry name" value="Cas1_I-E"/>
</dbReference>
<dbReference type="InterPro" id="IPR042211">
    <property type="entry name" value="CRISPR-assoc_Cas1_N"/>
</dbReference>
<dbReference type="InterPro" id="IPR019851">
    <property type="entry name" value="CRISPR-assoc_Cas1_ECOLI"/>
</dbReference>
<evidence type="ECO:0000256" key="3">
    <source>
        <dbReference type="ARBA" id="ARBA00022759"/>
    </source>
</evidence>
<comment type="caution">
    <text evidence="9">The sequence shown here is derived from an EMBL/GenBank/DDBJ whole genome shotgun (WGS) entry which is preliminary data.</text>
</comment>
<feature type="binding site" evidence="8">
    <location>
        <position position="215"/>
    </location>
    <ligand>
        <name>Mn(2+)</name>
        <dbReference type="ChEBI" id="CHEBI:29035"/>
    </ligand>
</feature>
<keyword evidence="5 8" id="KW-0460">Magnesium</keyword>
<dbReference type="EC" id="3.1.-.-" evidence="8"/>
<dbReference type="GO" id="GO:0004520">
    <property type="term" value="F:DNA endonuclease activity"/>
    <property type="evidence" value="ECO:0007669"/>
    <property type="project" value="InterPro"/>
</dbReference>
<reference evidence="9 10" key="1">
    <citation type="journal article" date="2015" name="Genome Announc.">
        <title>Expanding the biotechnology potential of lactobacilli through comparative genomics of 213 strains and associated genera.</title>
        <authorList>
            <person name="Sun Z."/>
            <person name="Harris H.M."/>
            <person name="McCann A."/>
            <person name="Guo C."/>
            <person name="Argimon S."/>
            <person name="Zhang W."/>
            <person name="Yang X."/>
            <person name="Jeffery I.B."/>
            <person name="Cooney J.C."/>
            <person name="Kagawa T.F."/>
            <person name="Liu W."/>
            <person name="Song Y."/>
            <person name="Salvetti E."/>
            <person name="Wrobel A."/>
            <person name="Rasinkangas P."/>
            <person name="Parkhill J."/>
            <person name="Rea M.C."/>
            <person name="O'Sullivan O."/>
            <person name="Ritari J."/>
            <person name="Douillard F.P."/>
            <person name="Paul Ross R."/>
            <person name="Yang R."/>
            <person name="Briner A.E."/>
            <person name="Felis G.E."/>
            <person name="de Vos W.M."/>
            <person name="Barrangou R."/>
            <person name="Klaenhammer T.R."/>
            <person name="Caufield P.W."/>
            <person name="Cui Y."/>
            <person name="Zhang H."/>
            <person name="O'Toole P.W."/>
        </authorList>
    </citation>
    <scope>NUCLEOTIDE SEQUENCE [LARGE SCALE GENOMIC DNA]</scope>
    <source>
        <strain evidence="9 10">DSM 23037</strain>
    </source>
</reference>
<dbReference type="GO" id="GO:0003677">
    <property type="term" value="F:DNA binding"/>
    <property type="evidence" value="ECO:0007669"/>
    <property type="project" value="UniProtKB-KW"/>
</dbReference>
<evidence type="ECO:0000256" key="7">
    <source>
        <dbReference type="ARBA" id="ARBA00023125"/>
    </source>
</evidence>
<dbReference type="Gene3D" id="1.20.120.920">
    <property type="entry name" value="CRISPR-associated endonuclease Cas1, C-terminal domain"/>
    <property type="match status" value="1"/>
</dbReference>
<keyword evidence="2 8" id="KW-0479">Metal-binding</keyword>
<comment type="subunit">
    <text evidence="8">Homodimer, forms a heterotetramer with a Cas2 homodimer.</text>
</comment>
<evidence type="ECO:0000256" key="4">
    <source>
        <dbReference type="ARBA" id="ARBA00022801"/>
    </source>
</evidence>
<dbReference type="RefSeq" id="WP_056974994.1">
    <property type="nucleotide sequence ID" value="NZ_AYZL01000020.1"/>
</dbReference>
<evidence type="ECO:0000256" key="8">
    <source>
        <dbReference type="HAMAP-Rule" id="MF_01470"/>
    </source>
</evidence>
<keyword evidence="8" id="KW-0464">Manganese</keyword>
<evidence type="ECO:0000256" key="5">
    <source>
        <dbReference type="ARBA" id="ARBA00022842"/>
    </source>
</evidence>
<dbReference type="STRING" id="1423744.FC86_GL000786"/>
<accession>A0A0R2DHW3</accession>
<dbReference type="InterPro" id="IPR050646">
    <property type="entry name" value="Cas1"/>
</dbReference>
<keyword evidence="1 8" id="KW-0540">Nuclease</keyword>
<comment type="similarity">
    <text evidence="8">Belongs to the CRISPR-associated endonuclease Cas1 family.</text>
</comment>
<keyword evidence="3 8" id="KW-0255">Endonuclease</keyword>
<keyword evidence="6 8" id="KW-0051">Antiviral defense</keyword>
<name>A0A0R2DHW3_9LACO</name>
<dbReference type="OrthoDB" id="9777847at2"/>
<keyword evidence="4 8" id="KW-0378">Hydrolase</keyword>
<dbReference type="CDD" id="cd09719">
    <property type="entry name" value="Cas1_I-E"/>
    <property type="match status" value="1"/>
</dbReference>
<dbReference type="Proteomes" id="UP000051378">
    <property type="component" value="Unassembled WGS sequence"/>
</dbReference>
<dbReference type="GO" id="GO:0016787">
    <property type="term" value="F:hydrolase activity"/>
    <property type="evidence" value="ECO:0007669"/>
    <property type="project" value="UniProtKB-KW"/>
</dbReference>
<keyword evidence="10" id="KW-1185">Reference proteome</keyword>
<feature type="binding site" evidence="8">
    <location>
        <position position="148"/>
    </location>
    <ligand>
        <name>Mn(2+)</name>
        <dbReference type="ChEBI" id="CHEBI:29035"/>
    </ligand>
</feature>
<dbReference type="Pfam" id="PF01867">
    <property type="entry name" value="Cas_Cas1"/>
    <property type="match status" value="2"/>
</dbReference>
<evidence type="ECO:0000256" key="2">
    <source>
        <dbReference type="ARBA" id="ARBA00022723"/>
    </source>
</evidence>
<dbReference type="InterPro" id="IPR042206">
    <property type="entry name" value="CRISPR-assoc_Cas1_C"/>
</dbReference>
<dbReference type="GO" id="GO:0051607">
    <property type="term" value="P:defense response to virus"/>
    <property type="evidence" value="ECO:0007669"/>
    <property type="project" value="UniProtKB-UniRule"/>
</dbReference>
<comment type="function">
    <text evidence="8">CRISPR (clustered regularly interspaced short palindromic repeat), is an adaptive immune system that provides protection against mobile genetic elements (viruses, transposable elements and conjugative plasmids). CRISPR clusters contain spacers, sequences complementary to antecedent mobile elements, and target invading nucleic acids. CRISPR clusters are transcribed and processed into CRISPR RNA (crRNA). Acts as a dsDNA endonuclease. Involved in the integration of spacer DNA into the CRISPR cassette.</text>
</comment>
<dbReference type="GO" id="GO:0043571">
    <property type="term" value="P:maintenance of CRISPR repeat elements"/>
    <property type="evidence" value="ECO:0007669"/>
    <property type="project" value="UniProtKB-UniRule"/>
</dbReference>
<dbReference type="InterPro" id="IPR002729">
    <property type="entry name" value="CRISPR-assoc_Cas1"/>
</dbReference>
<protein>
    <recommendedName>
        <fullName evidence="8">CRISPR-associated endonuclease Cas1</fullName>
        <ecNumber evidence="8">3.1.-.-</ecNumber>
    </recommendedName>
</protein>
<feature type="binding site" evidence="8">
    <location>
        <position position="228"/>
    </location>
    <ligand>
        <name>Mn(2+)</name>
        <dbReference type="ChEBI" id="CHEBI:29035"/>
    </ligand>
</feature>
<comment type="cofactor">
    <cofactor evidence="8">
        <name>Mg(2+)</name>
        <dbReference type="ChEBI" id="CHEBI:18420"/>
    </cofactor>
    <cofactor evidence="8">
        <name>Mn(2+)</name>
        <dbReference type="ChEBI" id="CHEBI:29035"/>
    </cofactor>
</comment>
<dbReference type="PATRIC" id="fig|1423744.4.peg.807"/>
<dbReference type="AlphaFoldDB" id="A0A0R2DHW3"/>
<organism evidence="9 10">
    <name type="scientific">Holzapfeliella floricola DSM 23037 = JCM 16512</name>
    <dbReference type="NCBI Taxonomy" id="1423744"/>
    <lineage>
        <taxon>Bacteria</taxon>
        <taxon>Bacillati</taxon>
        <taxon>Bacillota</taxon>
        <taxon>Bacilli</taxon>
        <taxon>Lactobacillales</taxon>
        <taxon>Lactobacillaceae</taxon>
        <taxon>Holzapfeliella</taxon>
    </lineage>
</organism>
<dbReference type="PANTHER" id="PTHR34353:SF3">
    <property type="entry name" value="CRISPR-ASSOCIATED ENDONUCLEASE CAS1"/>
    <property type="match status" value="1"/>
</dbReference>
<dbReference type="PANTHER" id="PTHR34353">
    <property type="entry name" value="CRISPR-ASSOCIATED ENDONUCLEASE CAS1 1"/>
    <property type="match status" value="1"/>
</dbReference>
<evidence type="ECO:0000256" key="6">
    <source>
        <dbReference type="ARBA" id="ARBA00023118"/>
    </source>
</evidence>
<keyword evidence="7 8" id="KW-0238">DNA-binding</keyword>
<sequence>MKTNKSGAKKTELPELPRIGDRISFVYFEHAKINRQDSAVTFTDNRGIIKVPAAMISVLLLGPGTEITHRAMELIGDTGTSILWVGEQGVRHYAHGRPLAHSTRYLEIQAQLVSNSKKRVQVARLMYQKRFKNEDVSTLSTEKLRGREGARIRRVYREQAKKYGVDWHHREYKVENFEDGSVINQALSAAHVSLYGLVHSVIVGLGLAPGLGFVHYHHDLSLVYDIADLYKAWLTIPIAFEVASKYTQDDDIGRITRLRVRDAFVSGKLIKIMVKDIQELLGIKPGDDDYLESETIHLWDDQGKLKEHGVSYHEFNE</sequence>
<dbReference type="Gene3D" id="3.100.10.20">
    <property type="entry name" value="CRISPR-associated endonuclease Cas1, N-terminal domain"/>
    <property type="match status" value="1"/>
</dbReference>
<evidence type="ECO:0000313" key="10">
    <source>
        <dbReference type="Proteomes" id="UP000051378"/>
    </source>
</evidence>
<evidence type="ECO:0000313" key="9">
    <source>
        <dbReference type="EMBL" id="KRN03679.1"/>
    </source>
</evidence>
<gene>
    <name evidence="8" type="primary">cas1</name>
    <name evidence="9" type="ORF">FC86_GL000786</name>
</gene>
<proteinExistence type="inferred from homology"/>
<dbReference type="GO" id="GO:0046872">
    <property type="term" value="F:metal ion binding"/>
    <property type="evidence" value="ECO:0007669"/>
    <property type="project" value="UniProtKB-UniRule"/>
</dbReference>
<dbReference type="EMBL" id="AYZL01000020">
    <property type="protein sequence ID" value="KRN03679.1"/>
    <property type="molecule type" value="Genomic_DNA"/>
</dbReference>
<dbReference type="HAMAP" id="MF_01470">
    <property type="entry name" value="Cas1"/>
    <property type="match status" value="1"/>
</dbReference>
<dbReference type="NCBIfam" id="TIGR03638">
    <property type="entry name" value="cas1_ECOLI"/>
    <property type="match status" value="1"/>
</dbReference>
<evidence type="ECO:0000256" key="1">
    <source>
        <dbReference type="ARBA" id="ARBA00022722"/>
    </source>
</evidence>